<organism evidence="4 5">
    <name type="scientific">Pseudomonas aeruginosa</name>
    <dbReference type="NCBI Taxonomy" id="287"/>
    <lineage>
        <taxon>Bacteria</taxon>
        <taxon>Pseudomonadati</taxon>
        <taxon>Pseudomonadota</taxon>
        <taxon>Gammaproteobacteria</taxon>
        <taxon>Pseudomonadales</taxon>
        <taxon>Pseudomonadaceae</taxon>
        <taxon>Pseudomonas</taxon>
    </lineage>
</organism>
<dbReference type="PANTHER" id="PTHR42943">
    <property type="entry name" value="GLUTATHIONE S-TRANSFERASE KAPPA"/>
    <property type="match status" value="1"/>
</dbReference>
<proteinExistence type="inferred from homology"/>
<dbReference type="Gene3D" id="3.40.30.10">
    <property type="entry name" value="Glutaredoxin"/>
    <property type="match status" value="1"/>
</dbReference>
<dbReference type="InterPro" id="IPR001853">
    <property type="entry name" value="DSBA-like_thioredoxin_dom"/>
</dbReference>
<dbReference type="PANTHER" id="PTHR42943:SF2">
    <property type="entry name" value="GLUTATHIONE S-TRANSFERASE KAPPA 1"/>
    <property type="match status" value="1"/>
</dbReference>
<dbReference type="GO" id="GO:0004364">
    <property type="term" value="F:glutathione transferase activity"/>
    <property type="evidence" value="ECO:0007669"/>
    <property type="project" value="TreeGrafter"/>
</dbReference>
<feature type="active site" description="Nucleophile" evidence="2">
    <location>
        <position position="11"/>
    </location>
</feature>
<name>A0A9P1R486_PSEAI</name>
<dbReference type="PIRSF" id="PIRSF006386">
    <property type="entry name" value="HCCAis_GSTk"/>
    <property type="match status" value="1"/>
</dbReference>
<dbReference type="GO" id="GO:0018845">
    <property type="term" value="F:2-hydroxychromene-2-carboxylate isomerase activity"/>
    <property type="evidence" value="ECO:0007669"/>
    <property type="project" value="UniProtKB-UniRule"/>
</dbReference>
<dbReference type="SUPFAM" id="SSF52833">
    <property type="entry name" value="Thioredoxin-like"/>
    <property type="match status" value="1"/>
</dbReference>
<dbReference type="InterPro" id="IPR014440">
    <property type="entry name" value="HCCAis_GSTk"/>
</dbReference>
<dbReference type="RefSeq" id="WP_025297742.1">
    <property type="nucleotide sequence ID" value="NZ_CAADLZ010000093.1"/>
</dbReference>
<evidence type="ECO:0000256" key="1">
    <source>
        <dbReference type="PIRNR" id="PIRNR006386"/>
    </source>
</evidence>
<dbReference type="InterPro" id="IPR036249">
    <property type="entry name" value="Thioredoxin-like_sf"/>
</dbReference>
<gene>
    <name evidence="4" type="primary">nahD</name>
    <name evidence="4" type="ORF">PAERUG_P19_London_7_VIM_2_05_10_03458</name>
</gene>
<evidence type="ECO:0000313" key="4">
    <source>
        <dbReference type="EMBL" id="CRP10869.1"/>
    </source>
</evidence>
<reference evidence="5" key="1">
    <citation type="submission" date="2015-06" db="EMBL/GenBank/DDBJ databases">
        <authorList>
            <person name="Radhakrishnan Rajesh"/>
            <person name="Underwood Anthony"/>
            <person name="Al-Shahib Ali"/>
        </authorList>
    </citation>
    <scope>NUCLEOTIDE SEQUENCE [LARGE SCALE GENOMIC DNA]</scope>
    <source>
        <strain evidence="5">P19_London_7_VIM_2_05_10</strain>
    </source>
</reference>
<dbReference type="EC" id="5.99.1.4" evidence="1"/>
<accession>A0A9P1R486</accession>
<dbReference type="EMBL" id="CVVU01000206">
    <property type="protein sequence ID" value="CRP10869.1"/>
    <property type="molecule type" value="Genomic_DNA"/>
</dbReference>
<evidence type="ECO:0000256" key="2">
    <source>
        <dbReference type="PIRSR" id="PIRSR006386-1"/>
    </source>
</evidence>
<dbReference type="InterPro" id="IPR051924">
    <property type="entry name" value="GST_Kappa/NadH"/>
</dbReference>
<evidence type="ECO:0000259" key="3">
    <source>
        <dbReference type="Pfam" id="PF01323"/>
    </source>
</evidence>
<comment type="catalytic activity">
    <reaction evidence="1">
        <text>2-hydroxychromene-2-carboxylate = (3E)-4-(2-hydroxyphenyl)-2-oxobut-3-enoate</text>
        <dbReference type="Rhea" id="RHEA:27401"/>
        <dbReference type="ChEBI" id="CHEBI:59350"/>
        <dbReference type="ChEBI" id="CHEBI:59353"/>
        <dbReference type="EC" id="5.99.1.4"/>
    </reaction>
</comment>
<feature type="domain" description="DSBA-like thioredoxin" evidence="3">
    <location>
        <begin position="5"/>
        <end position="194"/>
    </location>
</feature>
<keyword evidence="1 4" id="KW-0413">Isomerase</keyword>
<dbReference type="Pfam" id="PF01323">
    <property type="entry name" value="DSBA"/>
    <property type="match status" value="1"/>
</dbReference>
<comment type="similarity">
    <text evidence="1">Belongs to the GST superfamily. NadH family.</text>
</comment>
<dbReference type="GO" id="GO:0004602">
    <property type="term" value="F:glutathione peroxidase activity"/>
    <property type="evidence" value="ECO:0007669"/>
    <property type="project" value="TreeGrafter"/>
</dbReference>
<dbReference type="GO" id="GO:0006749">
    <property type="term" value="P:glutathione metabolic process"/>
    <property type="evidence" value="ECO:0007669"/>
    <property type="project" value="TreeGrafter"/>
</dbReference>
<sequence>MNLQSVFDYRSPYAYLANTRLPEFDTPISYFAIDILEVMKKVNNQPSPACPAKAKYSGIDAARWAAVYGVPLAPNGAFFQAMRAGQVEGAILARAALAAQQTGSFEVVHPALFQAVWAGTDDLITAEGRSTFLKNLGVDEDIWQLADRPAVRDQLAANNEEAARRGVFGVPTLFCGDEMFFGNDRLDFVRAALQKAKGASK</sequence>
<dbReference type="Proteomes" id="UP000045039">
    <property type="component" value="Unassembled WGS sequence"/>
</dbReference>
<dbReference type="AlphaFoldDB" id="A0A9P1R486"/>
<comment type="caution">
    <text evidence="4">The sequence shown here is derived from an EMBL/GenBank/DDBJ whole genome shotgun (WGS) entry which is preliminary data.</text>
</comment>
<protein>
    <recommendedName>
        <fullName evidence="1">2-hydroxychromene-2-carboxylate isomerase</fullName>
        <ecNumber evidence="1">5.99.1.4</ecNumber>
    </recommendedName>
</protein>
<evidence type="ECO:0000313" key="5">
    <source>
        <dbReference type="Proteomes" id="UP000045039"/>
    </source>
</evidence>